<dbReference type="InterPro" id="IPR001650">
    <property type="entry name" value="Helicase_C-like"/>
</dbReference>
<dbReference type="PANTHER" id="PTHR10799">
    <property type="entry name" value="SNF2/RAD54 HELICASE FAMILY"/>
    <property type="match status" value="1"/>
</dbReference>
<reference evidence="3 4" key="1">
    <citation type="journal article" date="2019" name="Nat. Microbiol.">
        <title>Wide diversity of methane and short-chain alkane metabolisms in uncultured archaea.</title>
        <authorList>
            <person name="Borrel G."/>
            <person name="Adam P.S."/>
            <person name="McKay L.J."/>
            <person name="Chen L.X."/>
            <person name="Sierra-Garcia I.N."/>
            <person name="Sieber C.M."/>
            <person name="Letourneur Q."/>
            <person name="Ghozlane A."/>
            <person name="Andersen G.L."/>
            <person name="Li W.J."/>
            <person name="Hallam S.J."/>
            <person name="Muyzer G."/>
            <person name="de Oliveira V.M."/>
            <person name="Inskeep W.P."/>
            <person name="Banfield J.F."/>
            <person name="Gribaldo S."/>
        </authorList>
    </citation>
    <scope>NUCLEOTIDE SEQUENCE [LARGE SCALE GENOMIC DNA]</scope>
    <source>
        <strain evidence="3">NM1a</strain>
    </source>
</reference>
<organism evidence="3 4">
    <name type="scientific">Methanoliparum thermophilum</name>
    <dbReference type="NCBI Taxonomy" id="2491083"/>
    <lineage>
        <taxon>Archaea</taxon>
        <taxon>Methanobacteriati</taxon>
        <taxon>Methanobacteriota</taxon>
        <taxon>Candidatus Methanoliparia</taxon>
        <taxon>Candidatus Methanoliparales</taxon>
        <taxon>Candidatus Methanoliparaceae</taxon>
        <taxon>Candidatus Methanoliparum</taxon>
    </lineage>
</organism>
<evidence type="ECO:0000313" key="4">
    <source>
        <dbReference type="Proteomes" id="UP000317158"/>
    </source>
</evidence>
<evidence type="ECO:0000313" key="3">
    <source>
        <dbReference type="EMBL" id="RZN64482.1"/>
    </source>
</evidence>
<dbReference type="SUPFAM" id="SSF52540">
    <property type="entry name" value="P-loop containing nucleoside triphosphate hydrolases"/>
    <property type="match status" value="1"/>
</dbReference>
<dbReference type="InterPro" id="IPR027417">
    <property type="entry name" value="P-loop_NTPase"/>
</dbReference>
<gene>
    <name evidence="3" type="ORF">EF806_03820</name>
</gene>
<evidence type="ECO:0000256" key="1">
    <source>
        <dbReference type="ARBA" id="ARBA00022801"/>
    </source>
</evidence>
<feature type="domain" description="Helicase C-terminal" evidence="2">
    <location>
        <begin position="1"/>
        <end position="84"/>
    </location>
</feature>
<dbReference type="CDD" id="cd18793">
    <property type="entry name" value="SF2_C_SNF"/>
    <property type="match status" value="1"/>
</dbReference>
<keyword evidence="1" id="KW-0378">Hydrolase</keyword>
<dbReference type="PROSITE" id="PS51194">
    <property type="entry name" value="HELICASE_CTER"/>
    <property type="match status" value="1"/>
</dbReference>
<accession>A0A520KRR1</accession>
<dbReference type="GO" id="GO:0016787">
    <property type="term" value="F:hydrolase activity"/>
    <property type="evidence" value="ECO:0007669"/>
    <property type="project" value="UniProtKB-KW"/>
</dbReference>
<dbReference type="Proteomes" id="UP000317158">
    <property type="component" value="Unassembled WGS sequence"/>
</dbReference>
<dbReference type="AlphaFoldDB" id="A0A520KRR1"/>
<comment type="caution">
    <text evidence="3">The sequence shown here is derived from an EMBL/GenBank/DDBJ whole genome shotgun (WGS) entry which is preliminary data.</text>
</comment>
<dbReference type="Gene3D" id="3.40.50.300">
    <property type="entry name" value="P-loop containing nucleotide triphosphate hydrolases"/>
    <property type="match status" value="1"/>
</dbReference>
<evidence type="ECO:0000259" key="2">
    <source>
        <dbReference type="PROSITE" id="PS51194"/>
    </source>
</evidence>
<dbReference type="InterPro" id="IPR049730">
    <property type="entry name" value="SNF2/RAD54-like_C"/>
</dbReference>
<dbReference type="Pfam" id="PF00271">
    <property type="entry name" value="Helicase_C"/>
    <property type="match status" value="1"/>
</dbReference>
<name>A0A520KRR1_METT2</name>
<dbReference type="EMBL" id="RXIF01000006">
    <property type="protein sequence ID" value="RZN64482.1"/>
    <property type="molecule type" value="Genomic_DNA"/>
</dbReference>
<sequence length="84" mass="10004">MSIRVKKLRKICVATEAAGKGINLQFCHLIIYYDIPWNPARLEQRMGRIHRIGQKRDVYIFNYVDLAEILREAAYNPHRLEEYL</sequence>
<proteinExistence type="predicted"/>
<protein>
    <recommendedName>
        <fullName evidence="2">Helicase C-terminal domain-containing protein</fullName>
    </recommendedName>
</protein>